<dbReference type="GeneID" id="113859537"/>
<keyword evidence="5 8" id="KW-0378">Hydrolase</keyword>
<dbReference type="Proteomes" id="UP000694853">
    <property type="component" value="Unplaced"/>
</dbReference>
<protein>
    <recommendedName>
        <fullName evidence="8">Ubiquitin carboxyl-terminal hydrolase</fullName>
        <ecNumber evidence="8">3.4.19.12</ecNumber>
    </recommendedName>
</protein>
<evidence type="ECO:0000256" key="5">
    <source>
        <dbReference type="ARBA" id="ARBA00022801"/>
    </source>
</evidence>
<dbReference type="InterPro" id="IPR038765">
    <property type="entry name" value="Papain-like_cys_pep_sf"/>
</dbReference>
<evidence type="ECO:0000313" key="11">
    <source>
        <dbReference type="Proteomes" id="UP000694853"/>
    </source>
</evidence>
<feature type="compositionally biased region" description="Pro residues" evidence="9">
    <location>
        <begin position="70"/>
        <end position="91"/>
    </location>
</feature>
<dbReference type="RefSeq" id="XP_027348084.1">
    <property type="nucleotide sequence ID" value="XM_027492283.1"/>
</dbReference>
<dbReference type="FunFam" id="3.90.70.10:FF:000116">
    <property type="entry name" value="Ubiquitin carboxyl-terminal hydrolase 20"/>
    <property type="match status" value="1"/>
</dbReference>
<proteinExistence type="inferred from homology"/>
<dbReference type="KEGG" id="aprc:113859537"/>
<dbReference type="GO" id="GO:0006508">
    <property type="term" value="P:proteolysis"/>
    <property type="evidence" value="ECO:0007669"/>
    <property type="project" value="UniProtKB-KW"/>
</dbReference>
<evidence type="ECO:0000256" key="9">
    <source>
        <dbReference type="SAM" id="MobiDB-lite"/>
    </source>
</evidence>
<keyword evidence="4 8" id="KW-0833">Ubl conjugation pathway</keyword>
<accession>A0A8B8L0C2</accession>
<evidence type="ECO:0000256" key="6">
    <source>
        <dbReference type="ARBA" id="ARBA00022807"/>
    </source>
</evidence>
<comment type="function">
    <text evidence="7 8">Recognizes and hydrolyzes the peptide bond at the C-terminal Gly of ubiquitin. Involved in the processing of poly-ubiquitin precursors as well as that of ubiquitinated proteins.</text>
</comment>
<feature type="compositionally biased region" description="Basic and acidic residues" evidence="9">
    <location>
        <begin position="514"/>
        <end position="532"/>
    </location>
</feature>
<evidence type="ECO:0000256" key="3">
    <source>
        <dbReference type="ARBA" id="ARBA00022670"/>
    </source>
</evidence>
<dbReference type="Pfam" id="PF00443">
    <property type="entry name" value="UCH"/>
    <property type="match status" value="1"/>
</dbReference>
<comment type="similarity">
    <text evidence="2 8">Belongs to the peptidase C19 family.</text>
</comment>
<evidence type="ECO:0000256" key="8">
    <source>
        <dbReference type="RuleBase" id="RU366025"/>
    </source>
</evidence>
<dbReference type="AlphaFoldDB" id="A0A8B8L0C2"/>
<evidence type="ECO:0000256" key="4">
    <source>
        <dbReference type="ARBA" id="ARBA00022786"/>
    </source>
</evidence>
<feature type="domain" description="USP" evidence="10">
    <location>
        <begin position="199"/>
        <end position="490"/>
    </location>
</feature>
<dbReference type="GO" id="GO:0004843">
    <property type="term" value="F:cysteine-type deubiquitinase activity"/>
    <property type="evidence" value="ECO:0007669"/>
    <property type="project" value="UniProtKB-UniRule"/>
</dbReference>
<dbReference type="Gene3D" id="3.90.70.10">
    <property type="entry name" value="Cysteine proteinases"/>
    <property type="match status" value="1"/>
</dbReference>
<evidence type="ECO:0000256" key="7">
    <source>
        <dbReference type="ARBA" id="ARBA00037450"/>
    </source>
</evidence>
<dbReference type="PROSITE" id="PS00972">
    <property type="entry name" value="USP_1"/>
    <property type="match status" value="1"/>
</dbReference>
<dbReference type="InterPro" id="IPR001394">
    <property type="entry name" value="Peptidase_C19_UCH"/>
</dbReference>
<name>A0A8B8L0C2_ABRPR</name>
<dbReference type="OrthoDB" id="420187at2759"/>
<feature type="compositionally biased region" description="Basic and acidic residues" evidence="9">
    <location>
        <begin position="689"/>
        <end position="707"/>
    </location>
</feature>
<dbReference type="GO" id="GO:0005634">
    <property type="term" value="C:nucleus"/>
    <property type="evidence" value="ECO:0007669"/>
    <property type="project" value="TreeGrafter"/>
</dbReference>
<evidence type="ECO:0000259" key="10">
    <source>
        <dbReference type="PROSITE" id="PS50235"/>
    </source>
</evidence>
<gene>
    <name evidence="12" type="primary">LOC113859537</name>
</gene>
<sequence length="732" mass="80921">MGKPAGNNRKRMTPESTTSSPPTTPPSSPVFTSPGSPSSPPVFTSPGSPSPPPVFTSPSSPPRLFASSGSPPPPPLFTSPGFPIPPPPPLVPDEDIFGALSPFSAEPSQAQPEPLAVIIPRNPVIQDWVSYSSLEWFEKYRPPLPSPDSKKDGFLRYTTIRRRYPSPEPPSYDTYREPFFPSIAETTDATSSPSSKLGAGIRNLGNTCFLASILQCFTHTVPLVHALRSSTHESCGSGAFCVACALRELVDASLASSGGSVSPRKFVRNLNNISDSFKGSEQQDAHEFMQGVLDKLRRCFADREDNIVENIFGGRLISNLRCCNCGHSSDTYEPVLDLSLEIENVTTLLLALESFTKVEKINENFKCDVCGEKLSTEKRLLLDQTPLVAALHLKRFNKDVQKITNHVIFTLELDLQPYTSGISNDDNVPLKYDLYAVVVHVGPSYNSGHYFCFVRSAPDMWHKMNDSKVKCVPSDVVLSQEAYILFYARKGTPWFSSIMEEEKAKAMPVAESKLDFKDKQDDDDRIEEEKAKAIPVADSKPDYKYKQDDDDGMEEEKAKAMPVADSKLDFKDKQGDGDSMEEDKAKAMPVTDSKLDFKDKQDDGDRIEEEKAKAMLVAEAKLDSADKQDDGDSTEEEKAKAIPVKDSKLDSADKQDDDDGMEEEKAKAMSVKDSKLDSADKQDDDGVEEEKAKAMPVKDSKLHYADKQDDDDRMEEEKKICSELGESSYSQE</sequence>
<dbReference type="EC" id="3.4.19.12" evidence="8"/>
<reference evidence="11" key="1">
    <citation type="journal article" date="2019" name="Toxins">
        <title>Detection of Abrin-Like and Prepropulchellin-Like Toxin Genes and Transcripts Using Whole Genome Sequencing and Full-Length Transcript Sequencing of Abrus precatorius.</title>
        <authorList>
            <person name="Hovde B.T."/>
            <person name="Daligault H.E."/>
            <person name="Hanschen E.R."/>
            <person name="Kunde Y.A."/>
            <person name="Johnson M.B."/>
            <person name="Starkenburg S.R."/>
            <person name="Johnson S.L."/>
        </authorList>
    </citation>
    <scope>NUCLEOTIDE SEQUENCE [LARGE SCALE GENOMIC DNA]</scope>
</reference>
<evidence type="ECO:0000256" key="1">
    <source>
        <dbReference type="ARBA" id="ARBA00000707"/>
    </source>
</evidence>
<feature type="region of interest" description="Disordered" evidence="9">
    <location>
        <begin position="514"/>
        <end position="732"/>
    </location>
</feature>
<feature type="compositionally biased region" description="Basic and acidic residues" evidence="9">
    <location>
        <begin position="566"/>
        <end position="586"/>
    </location>
</feature>
<dbReference type="PROSITE" id="PS50235">
    <property type="entry name" value="USP_3"/>
    <property type="match status" value="1"/>
</dbReference>
<keyword evidence="3 8" id="KW-0645">Protease</keyword>
<organism evidence="11 12">
    <name type="scientific">Abrus precatorius</name>
    <name type="common">Indian licorice</name>
    <name type="synonym">Glycine abrus</name>
    <dbReference type="NCBI Taxonomy" id="3816"/>
    <lineage>
        <taxon>Eukaryota</taxon>
        <taxon>Viridiplantae</taxon>
        <taxon>Streptophyta</taxon>
        <taxon>Embryophyta</taxon>
        <taxon>Tracheophyta</taxon>
        <taxon>Spermatophyta</taxon>
        <taxon>Magnoliopsida</taxon>
        <taxon>eudicotyledons</taxon>
        <taxon>Gunneridae</taxon>
        <taxon>Pentapetalae</taxon>
        <taxon>rosids</taxon>
        <taxon>fabids</taxon>
        <taxon>Fabales</taxon>
        <taxon>Fabaceae</taxon>
        <taxon>Papilionoideae</taxon>
        <taxon>50 kb inversion clade</taxon>
        <taxon>NPAAA clade</taxon>
        <taxon>indigoferoid/millettioid clade</taxon>
        <taxon>Abreae</taxon>
        <taxon>Abrus</taxon>
    </lineage>
</organism>
<dbReference type="PANTHER" id="PTHR24006">
    <property type="entry name" value="UBIQUITIN CARBOXYL-TERMINAL HYDROLASE"/>
    <property type="match status" value="1"/>
</dbReference>
<evidence type="ECO:0000256" key="2">
    <source>
        <dbReference type="ARBA" id="ARBA00009085"/>
    </source>
</evidence>
<dbReference type="SUPFAM" id="SSF54001">
    <property type="entry name" value="Cysteine proteinases"/>
    <property type="match status" value="1"/>
</dbReference>
<feature type="region of interest" description="Disordered" evidence="9">
    <location>
        <begin position="1"/>
        <end position="109"/>
    </location>
</feature>
<dbReference type="GO" id="GO:0016579">
    <property type="term" value="P:protein deubiquitination"/>
    <property type="evidence" value="ECO:0007669"/>
    <property type="project" value="InterPro"/>
</dbReference>
<feature type="compositionally biased region" description="Pro residues" evidence="9">
    <location>
        <begin position="48"/>
        <end position="61"/>
    </location>
</feature>
<keyword evidence="11" id="KW-1185">Reference proteome</keyword>
<feature type="compositionally biased region" description="Basic and acidic residues" evidence="9">
    <location>
        <begin position="593"/>
        <end position="613"/>
    </location>
</feature>
<feature type="compositionally biased region" description="Basic and acidic residues" evidence="9">
    <location>
        <begin position="620"/>
        <end position="654"/>
    </location>
</feature>
<dbReference type="GO" id="GO:0005829">
    <property type="term" value="C:cytosol"/>
    <property type="evidence" value="ECO:0007669"/>
    <property type="project" value="TreeGrafter"/>
</dbReference>
<comment type="catalytic activity">
    <reaction evidence="1 8">
        <text>Thiol-dependent hydrolysis of ester, thioester, amide, peptide and isopeptide bonds formed by the C-terminal Gly of ubiquitin (a 76-residue protein attached to proteins as an intracellular targeting signal).</text>
        <dbReference type="EC" id="3.4.19.12"/>
    </reaction>
</comment>
<dbReference type="PROSITE" id="PS00973">
    <property type="entry name" value="USP_2"/>
    <property type="match status" value="1"/>
</dbReference>
<dbReference type="InterPro" id="IPR028889">
    <property type="entry name" value="USP"/>
</dbReference>
<dbReference type="PANTHER" id="PTHR24006:SF747">
    <property type="entry name" value="UBIQUITIN CARBOXYL-TERMINAL HYDROLASE 20"/>
    <property type="match status" value="1"/>
</dbReference>
<reference evidence="12" key="2">
    <citation type="submission" date="2025-08" db="UniProtKB">
        <authorList>
            <consortium name="RefSeq"/>
        </authorList>
    </citation>
    <scope>IDENTIFICATION</scope>
    <source>
        <tissue evidence="12">Young leaves</tissue>
    </source>
</reference>
<keyword evidence="6 8" id="KW-0788">Thiol protease</keyword>
<dbReference type="InterPro" id="IPR050164">
    <property type="entry name" value="Peptidase_C19"/>
</dbReference>
<evidence type="ECO:0000313" key="12">
    <source>
        <dbReference type="RefSeq" id="XP_027348084.1"/>
    </source>
</evidence>
<feature type="compositionally biased region" description="Basic and acidic residues" evidence="9">
    <location>
        <begin position="663"/>
        <end position="681"/>
    </location>
</feature>
<feature type="compositionally biased region" description="Low complexity" evidence="9">
    <location>
        <begin position="29"/>
        <end position="47"/>
    </location>
</feature>
<dbReference type="InterPro" id="IPR018200">
    <property type="entry name" value="USP_CS"/>
</dbReference>